<sequence length="403" mass="46141">MSHLPTISETAESVDVVSIVNSKLTGFKMEILDDVRDLFDQALAKRDRAPEKNAMGSTDNTTITNETPLPSYSQNPTRTQFPYHQSTPPPWTPPTHRAYNPTTPPWPSNLPQTNTTAPPVQNPSGSTWAAQNPNPPSWAAATQPPWSDTYQTPQWQQPLFAPRYRMDLPRFNGDDFKSWFAMFDQYLEMEQVPDEYKPKVTMMACEGPALHWHQFYVNSLGGMAFVRWQPYLAALRERFGSTEFADPLFDLVRLRHTGTVRQYYDDFMALLNISGTPEPQALCIFLANLKDEILGQLRLYRPRSLVQAAEMSILIEANLEAEKKHHSYTKTTTTTQIHTIPATKQIPPKSPLPDEERGREDVLEESFDSPELLEVWDFSKLTMQFHHDNEWRILKGIHPGQIQ</sequence>
<feature type="compositionally biased region" description="Polar residues" evidence="1">
    <location>
        <begin position="109"/>
        <end position="132"/>
    </location>
</feature>
<feature type="compositionally biased region" description="Basic and acidic residues" evidence="1">
    <location>
        <begin position="352"/>
        <end position="361"/>
    </location>
</feature>
<reference evidence="3" key="1">
    <citation type="submission" date="2013-09" db="EMBL/GenBank/DDBJ databases">
        <title>Corchorus olitorius genome sequencing.</title>
        <authorList>
            <person name="Alam M."/>
            <person name="Haque M.S."/>
            <person name="Islam M.S."/>
            <person name="Emdad E.M."/>
            <person name="Islam M.M."/>
            <person name="Ahmed B."/>
            <person name="Halim A."/>
            <person name="Hossen Q.M.M."/>
            <person name="Hossain M.Z."/>
            <person name="Ahmed R."/>
            <person name="Khan M.M."/>
            <person name="Islam R."/>
            <person name="Rashid M.M."/>
            <person name="Khan S.A."/>
            <person name="Rahman M.S."/>
            <person name="Alam M."/>
            <person name="Yahiya A.S."/>
            <person name="Khan M.S."/>
            <person name="Azam M.S."/>
            <person name="Haque T."/>
            <person name="Lashkar M.Z.H."/>
            <person name="Akhand A.I."/>
            <person name="Morshed G."/>
            <person name="Roy S."/>
            <person name="Uddin K.S."/>
            <person name="Rabeya T."/>
            <person name="Hossain A.S."/>
            <person name="Chowdhury A."/>
            <person name="Snigdha A.R."/>
            <person name="Mortoza M.S."/>
            <person name="Matin S.A."/>
            <person name="Hoque S.M.E."/>
            <person name="Islam M.K."/>
            <person name="Roy D.K."/>
            <person name="Haider R."/>
            <person name="Moosa M.M."/>
            <person name="Elias S.M."/>
            <person name="Hasan A.M."/>
            <person name="Jahan S."/>
            <person name="Shafiuddin M."/>
            <person name="Mahmood N."/>
            <person name="Shommy N.S."/>
        </authorList>
    </citation>
    <scope>NUCLEOTIDE SEQUENCE [LARGE SCALE GENOMIC DNA]</scope>
    <source>
        <strain evidence="3">cv. O-4</strain>
    </source>
</reference>
<evidence type="ECO:0000313" key="2">
    <source>
        <dbReference type="EMBL" id="OMO99647.1"/>
    </source>
</evidence>
<protein>
    <recommendedName>
        <fullName evidence="4">Retrotransposon gag protein</fullName>
    </recommendedName>
</protein>
<dbReference type="OrthoDB" id="1434596at2759"/>
<proteinExistence type="predicted"/>
<dbReference type="EMBL" id="AWUE01015089">
    <property type="protein sequence ID" value="OMO99647.1"/>
    <property type="molecule type" value="Genomic_DNA"/>
</dbReference>
<name>A0A1R3JY50_9ROSI</name>
<keyword evidence="3" id="KW-1185">Reference proteome</keyword>
<dbReference type="Proteomes" id="UP000187203">
    <property type="component" value="Unassembled WGS sequence"/>
</dbReference>
<comment type="caution">
    <text evidence="2">The sequence shown here is derived from an EMBL/GenBank/DDBJ whole genome shotgun (WGS) entry which is preliminary data.</text>
</comment>
<evidence type="ECO:0000256" key="1">
    <source>
        <dbReference type="SAM" id="MobiDB-lite"/>
    </source>
</evidence>
<feature type="region of interest" description="Disordered" evidence="1">
    <location>
        <begin position="100"/>
        <end position="143"/>
    </location>
</feature>
<evidence type="ECO:0000313" key="3">
    <source>
        <dbReference type="Proteomes" id="UP000187203"/>
    </source>
</evidence>
<feature type="region of interest" description="Disordered" evidence="1">
    <location>
        <begin position="343"/>
        <end position="362"/>
    </location>
</feature>
<dbReference type="AlphaFoldDB" id="A0A1R3JY50"/>
<organism evidence="2 3">
    <name type="scientific">Corchorus olitorius</name>
    <dbReference type="NCBI Taxonomy" id="93759"/>
    <lineage>
        <taxon>Eukaryota</taxon>
        <taxon>Viridiplantae</taxon>
        <taxon>Streptophyta</taxon>
        <taxon>Embryophyta</taxon>
        <taxon>Tracheophyta</taxon>
        <taxon>Spermatophyta</taxon>
        <taxon>Magnoliopsida</taxon>
        <taxon>eudicotyledons</taxon>
        <taxon>Gunneridae</taxon>
        <taxon>Pentapetalae</taxon>
        <taxon>rosids</taxon>
        <taxon>malvids</taxon>
        <taxon>Malvales</taxon>
        <taxon>Malvaceae</taxon>
        <taxon>Grewioideae</taxon>
        <taxon>Apeibeae</taxon>
        <taxon>Corchorus</taxon>
    </lineage>
</organism>
<accession>A0A1R3JY50</accession>
<feature type="region of interest" description="Disordered" evidence="1">
    <location>
        <begin position="49"/>
        <end position="88"/>
    </location>
</feature>
<feature type="compositionally biased region" description="Polar residues" evidence="1">
    <location>
        <begin position="55"/>
        <end position="86"/>
    </location>
</feature>
<evidence type="ECO:0008006" key="4">
    <source>
        <dbReference type="Google" id="ProtNLM"/>
    </source>
</evidence>
<gene>
    <name evidence="2" type="ORF">COLO4_13173</name>
</gene>